<evidence type="ECO:0000313" key="13">
    <source>
        <dbReference type="EMBL" id="EEF44780.1"/>
    </source>
</evidence>
<evidence type="ECO:0000256" key="1">
    <source>
        <dbReference type="ARBA" id="ARBA00000156"/>
    </source>
</evidence>
<reference evidence="14" key="1">
    <citation type="journal article" date="2010" name="Nat. Biotechnol.">
        <title>Draft genome sequence of the oilseed species Ricinus communis.</title>
        <authorList>
            <person name="Chan A.P."/>
            <person name="Crabtree J."/>
            <person name="Zhao Q."/>
            <person name="Lorenzi H."/>
            <person name="Orvis J."/>
            <person name="Puiu D."/>
            <person name="Melake-Berhan A."/>
            <person name="Jones K.M."/>
            <person name="Redman J."/>
            <person name="Chen G."/>
            <person name="Cahoon E.B."/>
            <person name="Gedil M."/>
            <person name="Stanke M."/>
            <person name="Haas B.J."/>
            <person name="Wortman J.R."/>
            <person name="Fraser-Liggett C.M."/>
            <person name="Ravel J."/>
            <person name="Rabinowicz P.D."/>
        </authorList>
    </citation>
    <scope>NUCLEOTIDE SEQUENCE [LARGE SCALE GENOMIC DNA]</scope>
    <source>
        <strain evidence="14">cv. Hale</strain>
    </source>
</reference>
<feature type="transmembrane region" description="Helical" evidence="10">
    <location>
        <begin position="276"/>
        <end position="298"/>
    </location>
</feature>
<dbReference type="InterPro" id="IPR002610">
    <property type="entry name" value="Peptidase_S54_rhomboid-like"/>
</dbReference>
<proteinExistence type="inferred from homology"/>
<dbReference type="GO" id="GO:0005794">
    <property type="term" value="C:Golgi apparatus"/>
    <property type="evidence" value="ECO:0007669"/>
    <property type="project" value="UniProtKB-ARBA"/>
</dbReference>
<keyword evidence="5 10" id="KW-0812">Transmembrane</keyword>
<dbReference type="FunFam" id="1.20.1540.10:FF:000019">
    <property type="entry name" value="RHOMBOID-like protein"/>
    <property type="match status" value="1"/>
</dbReference>
<dbReference type="Proteomes" id="UP000008311">
    <property type="component" value="Unassembled WGS sequence"/>
</dbReference>
<dbReference type="GO" id="GO:0006508">
    <property type="term" value="P:proteolysis"/>
    <property type="evidence" value="ECO:0007669"/>
    <property type="project" value="UniProtKB-KW"/>
</dbReference>
<feature type="transmembrane region" description="Helical" evidence="10">
    <location>
        <begin position="229"/>
        <end position="247"/>
    </location>
</feature>
<keyword evidence="8 10" id="KW-1133">Transmembrane helix</keyword>
<comment type="subcellular location">
    <subcellularLocation>
        <location evidence="2 10">Membrane</location>
        <topology evidence="2 10">Multi-pass membrane protein</topology>
    </subcellularLocation>
</comment>
<comment type="catalytic activity">
    <reaction evidence="1 10">
        <text>Cleaves type-1 transmembrane domains using a catalytic dyad composed of serine and histidine that are contributed by different transmembrane domains.</text>
        <dbReference type="EC" id="3.4.21.105"/>
    </reaction>
</comment>
<dbReference type="SUPFAM" id="SSF144091">
    <property type="entry name" value="Rhomboid-like"/>
    <property type="match status" value="1"/>
</dbReference>
<evidence type="ECO:0000259" key="12">
    <source>
        <dbReference type="Pfam" id="PF01694"/>
    </source>
</evidence>
<name>B9RV47_RICCO</name>
<evidence type="ECO:0000256" key="6">
    <source>
        <dbReference type="ARBA" id="ARBA00022801"/>
    </source>
</evidence>
<organism evidence="13 14">
    <name type="scientific">Ricinus communis</name>
    <name type="common">Castor bean</name>
    <dbReference type="NCBI Taxonomy" id="3988"/>
    <lineage>
        <taxon>Eukaryota</taxon>
        <taxon>Viridiplantae</taxon>
        <taxon>Streptophyta</taxon>
        <taxon>Embryophyta</taxon>
        <taxon>Tracheophyta</taxon>
        <taxon>Spermatophyta</taxon>
        <taxon>Magnoliopsida</taxon>
        <taxon>eudicotyledons</taxon>
        <taxon>Gunneridae</taxon>
        <taxon>Pentapetalae</taxon>
        <taxon>rosids</taxon>
        <taxon>fabids</taxon>
        <taxon>Malpighiales</taxon>
        <taxon>Euphorbiaceae</taxon>
        <taxon>Acalyphoideae</taxon>
        <taxon>Acalypheae</taxon>
        <taxon>Ricinus</taxon>
    </lineage>
</organism>
<evidence type="ECO:0000256" key="9">
    <source>
        <dbReference type="ARBA" id="ARBA00023136"/>
    </source>
</evidence>
<keyword evidence="7 10" id="KW-0720">Serine protease</keyword>
<evidence type="ECO:0000256" key="3">
    <source>
        <dbReference type="ARBA" id="ARBA00009045"/>
    </source>
</evidence>
<evidence type="ECO:0000256" key="8">
    <source>
        <dbReference type="ARBA" id="ARBA00022989"/>
    </source>
</evidence>
<dbReference type="STRING" id="3988.B9RV47"/>
<feature type="compositionally biased region" description="Pro residues" evidence="11">
    <location>
        <begin position="18"/>
        <end position="28"/>
    </location>
</feature>
<evidence type="ECO:0000313" key="14">
    <source>
        <dbReference type="Proteomes" id="UP000008311"/>
    </source>
</evidence>
<keyword evidence="9 10" id="KW-0472">Membrane</keyword>
<dbReference type="InterPro" id="IPR022764">
    <property type="entry name" value="Peptidase_S54_rhomboid_dom"/>
</dbReference>
<comment type="similarity">
    <text evidence="3 10">Belongs to the peptidase S54 family.</text>
</comment>
<sequence length="303" mass="33354">MGKRPPVPDIEVGAYVKQPPPPPPPPPPPLPEKWRSWLVPVIFSVNITIFVYTMYVNDCPAKTGADKCLLYDLLGRFSFQPLQENAVLGPSVITLERLGALDPMAIVKNGEAWRFFSCIWLHAGVVHLFTNMISLLFIGIRLEEEFGFLRIGLLYVLSGFGGSLMSSLRRKPSISVGASGALLGLLGSMLSELLMNWTIYANKCSAISTLLLIIALNLAFGLIPHVDNSAHIGGFLSGFLLGFILLMRPQYGYVSSRYIPVGYNIKKKSKHKCYQYLLLITALVVLIVGYIWGLAALYGGHTL</sequence>
<evidence type="ECO:0000256" key="4">
    <source>
        <dbReference type="ARBA" id="ARBA00022670"/>
    </source>
</evidence>
<keyword evidence="4 10" id="KW-0645">Protease</keyword>
<dbReference type="GO" id="GO:0016020">
    <property type="term" value="C:membrane"/>
    <property type="evidence" value="ECO:0007669"/>
    <property type="project" value="UniProtKB-SubCell"/>
</dbReference>
<dbReference type="Gene3D" id="1.20.1540.10">
    <property type="entry name" value="Rhomboid-like"/>
    <property type="match status" value="1"/>
</dbReference>
<dbReference type="EC" id="3.4.21.105" evidence="10"/>
<evidence type="ECO:0000256" key="2">
    <source>
        <dbReference type="ARBA" id="ARBA00004141"/>
    </source>
</evidence>
<accession>B9RV47</accession>
<evidence type="ECO:0000256" key="5">
    <source>
        <dbReference type="ARBA" id="ARBA00022692"/>
    </source>
</evidence>
<protein>
    <recommendedName>
        <fullName evidence="10">RHOMBOID-like protein</fullName>
        <ecNumber evidence="10">3.4.21.105</ecNumber>
    </recommendedName>
</protein>
<feature type="transmembrane region" description="Helical" evidence="10">
    <location>
        <begin position="206"/>
        <end position="223"/>
    </location>
</feature>
<dbReference type="EMBL" id="EQ973818">
    <property type="protein sequence ID" value="EEF44780.1"/>
    <property type="molecule type" value="Genomic_DNA"/>
</dbReference>
<feature type="region of interest" description="Disordered" evidence="11">
    <location>
        <begin position="1"/>
        <end position="28"/>
    </location>
</feature>
<keyword evidence="6 10" id="KW-0378">Hydrolase</keyword>
<evidence type="ECO:0000256" key="11">
    <source>
        <dbReference type="SAM" id="MobiDB-lite"/>
    </source>
</evidence>
<feature type="transmembrane region" description="Helical" evidence="10">
    <location>
        <begin position="119"/>
        <end position="140"/>
    </location>
</feature>
<feature type="transmembrane region" description="Helical" evidence="10">
    <location>
        <begin position="37"/>
        <end position="55"/>
    </location>
</feature>
<dbReference type="eggNOG" id="KOG2289">
    <property type="taxonomic scope" value="Eukaryota"/>
</dbReference>
<feature type="domain" description="Peptidase S54 rhomboid" evidence="12">
    <location>
        <begin position="110"/>
        <end position="247"/>
    </location>
</feature>
<gene>
    <name evidence="13" type="ORF">RCOM_0899030</name>
</gene>
<dbReference type="PANTHER" id="PTHR22936:SF87">
    <property type="entry name" value="RHOMBOID-LIKE PROTEIN 5"/>
    <property type="match status" value="1"/>
</dbReference>
<dbReference type="MEROPS" id="S54.A01"/>
<dbReference type="SUPFAM" id="SSF101447">
    <property type="entry name" value="Formin homology 2 domain (FH2 domain)"/>
    <property type="match status" value="1"/>
</dbReference>
<dbReference type="OrthoDB" id="418595at2759"/>
<keyword evidence="14" id="KW-1185">Reference proteome</keyword>
<evidence type="ECO:0000256" key="7">
    <source>
        <dbReference type="ARBA" id="ARBA00022825"/>
    </source>
</evidence>
<feature type="transmembrane region" description="Helical" evidence="10">
    <location>
        <begin position="147"/>
        <end position="168"/>
    </location>
</feature>
<dbReference type="FunCoup" id="B9RV47">
    <property type="interactions" value="2"/>
</dbReference>
<dbReference type="Pfam" id="PF01694">
    <property type="entry name" value="Rhomboid"/>
    <property type="match status" value="1"/>
</dbReference>
<comment type="caution">
    <text evidence="10">Lacks conserved residue(s) required for the propagation of feature annotation.</text>
</comment>
<dbReference type="PANTHER" id="PTHR22936">
    <property type="entry name" value="RHOMBOID-RELATED"/>
    <property type="match status" value="1"/>
</dbReference>
<dbReference type="AlphaFoldDB" id="B9RV47"/>
<comment type="function">
    <text evidence="10">Serine protease involved in intramembrane proteolysis.</text>
</comment>
<dbReference type="GO" id="GO:0004252">
    <property type="term" value="F:serine-type endopeptidase activity"/>
    <property type="evidence" value="ECO:0007669"/>
    <property type="project" value="InterPro"/>
</dbReference>
<dbReference type="KEGG" id="rcu:8282317"/>
<dbReference type="InterPro" id="IPR035952">
    <property type="entry name" value="Rhomboid-like_sf"/>
</dbReference>
<evidence type="ECO:0000256" key="10">
    <source>
        <dbReference type="RuleBase" id="RU362115"/>
    </source>
</evidence>
<dbReference type="InParanoid" id="B9RV47"/>